<dbReference type="InterPro" id="IPR053224">
    <property type="entry name" value="Sensory_adhesion_molecule"/>
</dbReference>
<name>A0A1H9NL49_9ACTN</name>
<evidence type="ECO:0000259" key="2">
    <source>
        <dbReference type="Pfam" id="PF08450"/>
    </source>
</evidence>
<dbReference type="Pfam" id="PF08450">
    <property type="entry name" value="SGL"/>
    <property type="match status" value="1"/>
</dbReference>
<dbReference type="EMBL" id="FOGO01000001">
    <property type="protein sequence ID" value="SER36379.1"/>
    <property type="molecule type" value="Genomic_DNA"/>
</dbReference>
<keyword evidence="4" id="KW-1185">Reference proteome</keyword>
<feature type="domain" description="SMP-30/Gluconolactonase/LRE-like region" evidence="2">
    <location>
        <begin position="109"/>
        <end position="309"/>
    </location>
</feature>
<feature type="compositionally biased region" description="Low complexity" evidence="1">
    <location>
        <begin position="31"/>
        <end position="47"/>
    </location>
</feature>
<evidence type="ECO:0000256" key="1">
    <source>
        <dbReference type="SAM" id="MobiDB-lite"/>
    </source>
</evidence>
<dbReference type="Gene3D" id="2.130.10.10">
    <property type="entry name" value="YVTN repeat-like/Quinoprotein amine dehydrogenase"/>
    <property type="match status" value="1"/>
</dbReference>
<dbReference type="Proteomes" id="UP000182841">
    <property type="component" value="Unassembled WGS sequence"/>
</dbReference>
<protein>
    <submittedName>
        <fullName evidence="3">SMP-30/Gluconolaconase/LRE-like region-containing protein</fullName>
    </submittedName>
</protein>
<dbReference type="InterPro" id="IPR015943">
    <property type="entry name" value="WD40/YVTN_repeat-like_dom_sf"/>
</dbReference>
<feature type="region of interest" description="Disordered" evidence="1">
    <location>
        <begin position="31"/>
        <end position="50"/>
    </location>
</feature>
<dbReference type="OrthoDB" id="504981at2"/>
<sequence length="391" mass="42038">MCVCISQQEVLASGRHTRRRTPSCHWRHTISRTASSRTASSRTASRPSVRRRTALAALVATTAATALTAAAPVPAPPAPAHSASAAPAAHPSGLRISTAYELPGDRVYPEGITHDPRTGRLYAASYETGAVYRMTPGHRVAETFLPAGADGRHTANGLEVDRAGRLWVTDSTRGVSVYDLRSRRLLARFDVPGDAPFFINDLALTPDGTVYLTDSVRNVVHRVTPAQLARARATGGRGVLRPRFDLTGLLPSHTDRAPALNGIAAGPGGRWLLTADMIGGGLYRLDPRTGRASRVDTHGTRLRNADGLETAGNRMWVVHNADDALSRWRLSHDGSRARQEARRSDPALQLPTTLTRSRGTLYVVRSQFDRGGPMGPGTPRTPFTIAAVRGL</sequence>
<dbReference type="PANTHER" id="PTHR31460:SF3">
    <property type="entry name" value="MESOCENTIN"/>
    <property type="match status" value="1"/>
</dbReference>
<proteinExistence type="predicted"/>
<evidence type="ECO:0000313" key="4">
    <source>
        <dbReference type="Proteomes" id="UP000182841"/>
    </source>
</evidence>
<dbReference type="InterPro" id="IPR013658">
    <property type="entry name" value="SGL"/>
</dbReference>
<gene>
    <name evidence="3" type="ORF">SAMN05421870_101462</name>
</gene>
<organism evidence="3 4">
    <name type="scientific">Streptomyces qinglanensis</name>
    <dbReference type="NCBI Taxonomy" id="943816"/>
    <lineage>
        <taxon>Bacteria</taxon>
        <taxon>Bacillati</taxon>
        <taxon>Actinomycetota</taxon>
        <taxon>Actinomycetes</taxon>
        <taxon>Kitasatosporales</taxon>
        <taxon>Streptomycetaceae</taxon>
        <taxon>Streptomyces</taxon>
    </lineage>
</organism>
<evidence type="ECO:0000313" key="3">
    <source>
        <dbReference type="EMBL" id="SER36379.1"/>
    </source>
</evidence>
<dbReference type="AlphaFoldDB" id="A0A1H9NL49"/>
<dbReference type="SUPFAM" id="SSF63829">
    <property type="entry name" value="Calcium-dependent phosphotriesterase"/>
    <property type="match status" value="1"/>
</dbReference>
<accession>A0A1H9NL49</accession>
<reference evidence="4" key="1">
    <citation type="submission" date="2016-10" db="EMBL/GenBank/DDBJ databases">
        <authorList>
            <person name="Varghese N."/>
            <person name="Submissions S."/>
        </authorList>
    </citation>
    <scope>NUCLEOTIDE SEQUENCE [LARGE SCALE GENOMIC DNA]</scope>
    <source>
        <strain evidence="4">CGMCC 4.6825</strain>
    </source>
</reference>
<dbReference type="PANTHER" id="PTHR31460">
    <property type="match status" value="1"/>
</dbReference>